<feature type="disulfide bond" evidence="5">
    <location>
        <begin position="339"/>
        <end position="348"/>
    </location>
</feature>
<dbReference type="SMART" id="SM00282">
    <property type="entry name" value="LamG"/>
    <property type="match status" value="3"/>
</dbReference>
<feature type="domain" description="Laminin G" evidence="8">
    <location>
        <begin position="429"/>
        <end position="593"/>
    </location>
</feature>
<evidence type="ECO:0000256" key="2">
    <source>
        <dbReference type="ARBA" id="ARBA00022729"/>
    </source>
</evidence>
<feature type="domain" description="Laminin G" evidence="8">
    <location>
        <begin position="888"/>
        <end position="1062"/>
    </location>
</feature>
<dbReference type="InterPro" id="IPR001881">
    <property type="entry name" value="EGF-like_Ca-bd_dom"/>
</dbReference>
<feature type="domain" description="EGF-like" evidence="9">
    <location>
        <begin position="389"/>
        <end position="427"/>
    </location>
</feature>
<feature type="disulfide bond" evidence="5">
    <location>
        <begin position="97"/>
        <end position="106"/>
    </location>
</feature>
<dbReference type="CDD" id="cd00054">
    <property type="entry name" value="EGF_CA"/>
    <property type="match status" value="10"/>
</dbReference>
<feature type="disulfide bond" evidence="5">
    <location>
        <begin position="173"/>
        <end position="182"/>
    </location>
</feature>
<feature type="disulfide bond" evidence="5">
    <location>
        <begin position="135"/>
        <end position="144"/>
    </location>
</feature>
<feature type="disulfide bond" evidence="5">
    <location>
        <begin position="248"/>
        <end position="257"/>
    </location>
</feature>
<dbReference type="PROSITE" id="PS01187">
    <property type="entry name" value="EGF_CA"/>
    <property type="match status" value="2"/>
</dbReference>
<dbReference type="PROSITE" id="PS00022">
    <property type="entry name" value="EGF_1"/>
    <property type="match status" value="12"/>
</dbReference>
<gene>
    <name evidence="10" type="ORF">PLOB_00018949</name>
</gene>
<feature type="domain" description="EGF-like" evidence="9">
    <location>
        <begin position="33"/>
        <end position="69"/>
    </location>
</feature>
<evidence type="ECO:0000259" key="9">
    <source>
        <dbReference type="PROSITE" id="PS50026"/>
    </source>
</evidence>
<dbReference type="InterPro" id="IPR013032">
    <property type="entry name" value="EGF-like_CS"/>
</dbReference>
<dbReference type="SMART" id="SM00181">
    <property type="entry name" value="EGF"/>
    <property type="match status" value="12"/>
</dbReference>
<feature type="disulfide bond" evidence="6">
    <location>
        <begin position="566"/>
        <end position="593"/>
    </location>
</feature>
<dbReference type="Gene3D" id="2.10.25.10">
    <property type="entry name" value="Laminin"/>
    <property type="match status" value="11"/>
</dbReference>
<dbReference type="SUPFAM" id="SSF57196">
    <property type="entry name" value="EGF/Laminin"/>
    <property type="match status" value="10"/>
</dbReference>
<evidence type="ECO:0000256" key="5">
    <source>
        <dbReference type="PROSITE-ProRule" id="PRU00076"/>
    </source>
</evidence>
<dbReference type="PANTHER" id="PTHR12916">
    <property type="entry name" value="CYTOCHROME C OXIDASE POLYPEPTIDE VIC-2"/>
    <property type="match status" value="1"/>
</dbReference>
<feature type="domain" description="EGF-like" evidence="9">
    <location>
        <begin position="223"/>
        <end position="258"/>
    </location>
</feature>
<evidence type="ECO:0000313" key="10">
    <source>
        <dbReference type="EMBL" id="CAH3109525.1"/>
    </source>
</evidence>
<accession>A0ABN8NL99</accession>
<keyword evidence="1 5" id="KW-0245">EGF-like domain</keyword>
<evidence type="ECO:0000256" key="4">
    <source>
        <dbReference type="ARBA" id="ARBA00023157"/>
    </source>
</evidence>
<feature type="disulfide bond" evidence="5">
    <location>
        <begin position="264"/>
        <end position="274"/>
    </location>
</feature>
<feature type="disulfide bond" evidence="5">
    <location>
        <begin position="398"/>
        <end position="415"/>
    </location>
</feature>
<dbReference type="PANTHER" id="PTHR12916:SF4">
    <property type="entry name" value="UNINFLATABLE, ISOFORM C"/>
    <property type="match status" value="1"/>
</dbReference>
<feature type="domain" description="EGF-like" evidence="9">
    <location>
        <begin position="822"/>
        <end position="858"/>
    </location>
</feature>
<dbReference type="PROSITE" id="PS01186">
    <property type="entry name" value="EGF_2"/>
    <property type="match status" value="8"/>
</dbReference>
<dbReference type="Pfam" id="PF12661">
    <property type="entry name" value="hEGF"/>
    <property type="match status" value="1"/>
</dbReference>
<feature type="non-terminal residue" evidence="10">
    <location>
        <position position="1117"/>
    </location>
</feature>
<feature type="domain" description="EGF-like" evidence="9">
    <location>
        <begin position="303"/>
        <end position="349"/>
    </location>
</feature>
<protein>
    <recommendedName>
        <fullName evidence="12">Crumbs</fullName>
    </recommendedName>
</protein>
<evidence type="ECO:0000256" key="1">
    <source>
        <dbReference type="ARBA" id="ARBA00022536"/>
    </source>
</evidence>
<dbReference type="InterPro" id="IPR000152">
    <property type="entry name" value="EGF-type_Asp/Asn_hydroxyl_site"/>
</dbReference>
<evidence type="ECO:0000259" key="8">
    <source>
        <dbReference type="PROSITE" id="PS50025"/>
    </source>
</evidence>
<feature type="domain" description="EGF-like" evidence="9">
    <location>
        <begin position="260"/>
        <end position="295"/>
    </location>
</feature>
<name>A0ABN8NL99_9CNID</name>
<evidence type="ECO:0000313" key="11">
    <source>
        <dbReference type="Proteomes" id="UP001159405"/>
    </source>
</evidence>
<dbReference type="InterPro" id="IPR001791">
    <property type="entry name" value="Laminin_G"/>
</dbReference>
<dbReference type="Gene3D" id="2.60.120.200">
    <property type="match status" value="3"/>
</dbReference>
<dbReference type="Proteomes" id="UP001159405">
    <property type="component" value="Unassembled WGS sequence"/>
</dbReference>
<dbReference type="CDD" id="cd00110">
    <property type="entry name" value="LamG"/>
    <property type="match status" value="3"/>
</dbReference>
<feature type="disulfide bond" evidence="5">
    <location>
        <begin position="59"/>
        <end position="68"/>
    </location>
</feature>
<feature type="domain" description="Laminin G" evidence="8">
    <location>
        <begin position="643"/>
        <end position="820"/>
    </location>
</feature>
<dbReference type="PROSITE" id="PS51257">
    <property type="entry name" value="PROKAR_LIPOPROTEIN"/>
    <property type="match status" value="1"/>
</dbReference>
<dbReference type="EMBL" id="CALNXK010000022">
    <property type="protein sequence ID" value="CAH3109525.1"/>
    <property type="molecule type" value="Genomic_DNA"/>
</dbReference>
<organism evidence="10 11">
    <name type="scientific">Porites lobata</name>
    <dbReference type="NCBI Taxonomy" id="104759"/>
    <lineage>
        <taxon>Eukaryota</taxon>
        <taxon>Metazoa</taxon>
        <taxon>Cnidaria</taxon>
        <taxon>Anthozoa</taxon>
        <taxon>Hexacorallia</taxon>
        <taxon>Scleractinia</taxon>
        <taxon>Fungiina</taxon>
        <taxon>Poritidae</taxon>
        <taxon>Porites</taxon>
    </lineage>
</organism>
<dbReference type="InterPro" id="IPR013320">
    <property type="entry name" value="ConA-like_dom_sf"/>
</dbReference>
<dbReference type="SMART" id="SM00179">
    <property type="entry name" value="EGF_CA"/>
    <property type="match status" value="12"/>
</dbReference>
<dbReference type="Pfam" id="PF02210">
    <property type="entry name" value="Laminin_G_2"/>
    <property type="match status" value="3"/>
</dbReference>
<feature type="disulfide bond" evidence="5">
    <location>
        <begin position="848"/>
        <end position="857"/>
    </location>
</feature>
<feature type="disulfide bond" evidence="5">
    <location>
        <begin position="227"/>
        <end position="237"/>
    </location>
</feature>
<evidence type="ECO:0000256" key="3">
    <source>
        <dbReference type="ARBA" id="ARBA00022737"/>
    </source>
</evidence>
<feature type="disulfide bond" evidence="5">
    <location>
        <begin position="377"/>
        <end position="386"/>
    </location>
</feature>
<reference evidence="10 11" key="1">
    <citation type="submission" date="2022-05" db="EMBL/GenBank/DDBJ databases">
        <authorList>
            <consortium name="Genoscope - CEA"/>
            <person name="William W."/>
        </authorList>
    </citation>
    <scope>NUCLEOTIDE SEQUENCE [LARGE SCALE GENOMIC DNA]</scope>
</reference>
<dbReference type="PROSITE" id="PS50026">
    <property type="entry name" value="EGF_3"/>
    <property type="match status" value="12"/>
</dbReference>
<dbReference type="PROSITE" id="PS50025">
    <property type="entry name" value="LAM_G_DOMAIN"/>
    <property type="match status" value="3"/>
</dbReference>
<feature type="signal peptide" evidence="7">
    <location>
        <begin position="1"/>
        <end position="32"/>
    </location>
</feature>
<feature type="domain" description="EGF-like" evidence="9">
    <location>
        <begin position="71"/>
        <end position="107"/>
    </location>
</feature>
<evidence type="ECO:0008006" key="12">
    <source>
        <dbReference type="Google" id="ProtNLM"/>
    </source>
</evidence>
<keyword evidence="4 5" id="KW-1015">Disulfide bond</keyword>
<dbReference type="SUPFAM" id="SSF49899">
    <property type="entry name" value="Concanavalin A-like lectins/glucanases"/>
    <property type="match status" value="3"/>
</dbReference>
<dbReference type="InterPro" id="IPR000742">
    <property type="entry name" value="EGF"/>
</dbReference>
<keyword evidence="11" id="KW-1185">Reference proteome</keyword>
<dbReference type="PRINTS" id="PR01983">
    <property type="entry name" value="NOTCH"/>
</dbReference>
<comment type="caution">
    <text evidence="10">The sequence shown here is derived from an EMBL/GenBank/DDBJ whole genome shotgun (WGS) entry which is preliminary data.</text>
</comment>
<feature type="domain" description="EGF-like" evidence="9">
    <location>
        <begin position="185"/>
        <end position="221"/>
    </location>
</feature>
<dbReference type="PROSITE" id="PS00010">
    <property type="entry name" value="ASX_HYDROXYL"/>
    <property type="match status" value="6"/>
</dbReference>
<feature type="disulfide bond" evidence="5">
    <location>
        <begin position="1089"/>
        <end position="1098"/>
    </location>
</feature>
<feature type="domain" description="EGF-like" evidence="9">
    <location>
        <begin position="147"/>
        <end position="183"/>
    </location>
</feature>
<keyword evidence="2 7" id="KW-0732">Signal</keyword>
<evidence type="ECO:0000256" key="6">
    <source>
        <dbReference type="PROSITE-ProRule" id="PRU00122"/>
    </source>
</evidence>
<feature type="disulfide bond" evidence="5">
    <location>
        <begin position="211"/>
        <end position="220"/>
    </location>
</feature>
<feature type="disulfide bond" evidence="5">
    <location>
        <begin position="1068"/>
        <end position="1078"/>
    </location>
</feature>
<proteinExistence type="predicted"/>
<feature type="disulfide bond" evidence="5">
    <location>
        <begin position="285"/>
        <end position="294"/>
    </location>
</feature>
<comment type="caution">
    <text evidence="5">Lacks conserved residue(s) required for the propagation of feature annotation.</text>
</comment>
<feature type="disulfide bond" evidence="5">
    <location>
        <begin position="417"/>
        <end position="426"/>
    </location>
</feature>
<feature type="domain" description="EGF-like" evidence="9">
    <location>
        <begin position="1064"/>
        <end position="1099"/>
    </location>
</feature>
<dbReference type="InterPro" id="IPR018097">
    <property type="entry name" value="EGF_Ca-bd_CS"/>
</dbReference>
<sequence>MLLRTIVLPRPSCSQMISILMLLVLMSCRCETATNECLSSPCLNNGTCIDRFNNFTCNCTAGFTGHRCDVDIDDCVINPCQNNATCVDGINHRTCYCPAEFYGDDCGKVRDACHPNPCDNNANCSFAGNSYFCSCVLGFEGRNCSVNIDDCKNDSCVANTTCIDGVNNFTCQCPAGFHGEFCDLEIKECDSNPCKNNGTCVEGIDGYNCSCALGFNGTNCENNIDDCPSHNCNNGTCIDGIDSFTCSCTSGFTGEFCDSDINKCNGNPCNCGTCVSVPGSYRCNCDQWTTGVHCEVDIDECKNQSLCSKQLRQGVCTNYNAVTDHQCNDPLRKGYECFCRNGFQGKNCSEDIDECESSPCINNGTCRDLIADFNCTCPRNYTGKRCETKLTSCVPNPCFNNGSCTQHPENNNYTCECSPGFGGALCENVTTIGLSGSSFMFFQLDRNAFELSFQFRTTLSYGLLAADSKSTFLVFLETGNVTIVYNKATKLSVGKTASLSDGHWHTIHINISSSSVSVTVDNSSCGQHCVASSSLQTQVSLTDLYVGGSPVGPSYDHNTLYNFTGCIQDVTIDRNTVIATGSQVSLVNTSIGCLRREVCASNPCTHGKCVDKWIKYSCESLIPGSFGATELPIPVTTLDRRRRDIQSMQSASFAKFLTNRTSFGASGELSFFIRTREHNGLVVFMTDSGDNHIAVVVHEGFLTIQVKLDGVNSNVTLYESINDGEWHFAEMQGNMLRLDNHTQEVVLTGGRSINLTFTFIGGLDDYNRFPDAFLIRNPFRGCLQDIRLNNQLVDFGFTSPSLISMDQYQLLSSSHLGEGCKGMNVCRSAPCGVGGYCKDLWNKYQCDCKPRYGGTDCALYGCALVNLCPANTTCRDVGENYECVHPVALNGSSSSTVFIFTSNVNVSFNVSLRVRTRQPSTSLIDMNQDRNTFFKIEVANGRVRTHYLLEGESGLILSDVVVNDGRWHEVVFIVTNNQSHVTVDGSETYNSSRLHSREITGLLQRASVLAGNSVFKGCLDNVRIGGLLLPFVDYYNGTLNVSHVTPLKPHFNATIRGIQLGCHGDDVCAVSPCVRGVCGDVWNQFTCACPEGWAGNVCNLTANMTCAHSPCVNGTCY</sequence>
<feature type="chain" id="PRO_5045590488" description="Crumbs" evidence="7">
    <location>
        <begin position="33"/>
        <end position="1117"/>
    </location>
</feature>
<feature type="domain" description="EGF-like" evidence="9">
    <location>
        <begin position="109"/>
        <end position="145"/>
    </location>
</feature>
<dbReference type="Pfam" id="PF00008">
    <property type="entry name" value="EGF"/>
    <property type="match status" value="6"/>
</dbReference>
<keyword evidence="3" id="KW-0677">Repeat</keyword>
<feature type="domain" description="EGF-like" evidence="9">
    <location>
        <begin position="351"/>
        <end position="387"/>
    </location>
</feature>
<evidence type="ECO:0000256" key="7">
    <source>
        <dbReference type="SAM" id="SignalP"/>
    </source>
</evidence>